<accession>A0A0B6B046</accession>
<gene>
    <name evidence="1" type="ORF">BG04_5716</name>
</gene>
<dbReference type="CDD" id="cd00093">
    <property type="entry name" value="HTH_XRE"/>
    <property type="match status" value="1"/>
</dbReference>
<keyword evidence="1" id="KW-0614">Plasmid</keyword>
<evidence type="ECO:0000313" key="1">
    <source>
        <dbReference type="EMBL" id="AJI25554.1"/>
    </source>
</evidence>
<dbReference type="Pfam" id="PF01381">
    <property type="entry name" value="HTH_3"/>
    <property type="match status" value="1"/>
</dbReference>
<name>A0A0B6B046_PRIM2</name>
<dbReference type="HOGENOM" id="CLU_198050_0_0_9"/>
<dbReference type="PROSITE" id="PS50943">
    <property type="entry name" value="HTH_CROC1"/>
    <property type="match status" value="1"/>
</dbReference>
<evidence type="ECO:0000313" key="2">
    <source>
        <dbReference type="Proteomes" id="UP000031829"/>
    </source>
</evidence>
<dbReference type="RefSeq" id="WP_034656018.1">
    <property type="nucleotide sequence ID" value="NZ_CP009921.1"/>
</dbReference>
<dbReference type="SUPFAM" id="SSF47413">
    <property type="entry name" value="lambda repressor-like DNA-binding domains"/>
    <property type="match status" value="1"/>
</dbReference>
<dbReference type="Proteomes" id="UP000031829">
    <property type="component" value="Plasmid pBMV_2"/>
</dbReference>
<organism evidence="1 2">
    <name type="scientific">Priestia megaterium (strain ATCC 14581 / DSM 32 / CCUG 1817 / JCM 2506 / NBRC 15308 / NCIMB 9376 / NCTC 10342 / NRRL B-14308 / VKM B-512 / Ford 19)</name>
    <name type="common">Bacillus megaterium</name>
    <dbReference type="NCBI Taxonomy" id="1348623"/>
    <lineage>
        <taxon>Bacteria</taxon>
        <taxon>Bacillati</taxon>
        <taxon>Bacillota</taxon>
        <taxon>Bacilli</taxon>
        <taxon>Bacillales</taxon>
        <taxon>Bacillaceae</taxon>
        <taxon>Priestia</taxon>
    </lineage>
</organism>
<dbReference type="Gene3D" id="1.10.260.40">
    <property type="entry name" value="lambda repressor-like DNA-binding domains"/>
    <property type="match status" value="1"/>
</dbReference>
<dbReference type="EMBL" id="CP009921">
    <property type="protein sequence ID" value="AJI25554.1"/>
    <property type="molecule type" value="Genomic_DNA"/>
</dbReference>
<dbReference type="GO" id="GO:0003677">
    <property type="term" value="F:DNA binding"/>
    <property type="evidence" value="ECO:0007669"/>
    <property type="project" value="InterPro"/>
</dbReference>
<dbReference type="AlphaFoldDB" id="A0A0B6B046"/>
<dbReference type="GeneID" id="93645808"/>
<dbReference type="InterPro" id="IPR001387">
    <property type="entry name" value="Cro/C1-type_HTH"/>
</dbReference>
<proteinExistence type="predicted"/>
<dbReference type="SMART" id="SM00530">
    <property type="entry name" value="HTH_XRE"/>
    <property type="match status" value="1"/>
</dbReference>
<geneLocation type="plasmid" evidence="1 2">
    <name>pBMV_2</name>
</geneLocation>
<reference evidence="1 2" key="1">
    <citation type="journal article" date="2015" name="Genome Announc.">
        <title>Complete genome sequences for 35 biothreat assay-relevant bacillus species.</title>
        <authorList>
            <person name="Johnson S.L."/>
            <person name="Daligault H.E."/>
            <person name="Davenport K.W."/>
            <person name="Jaissle J."/>
            <person name="Frey K.G."/>
            <person name="Ladner J.T."/>
            <person name="Broomall S.M."/>
            <person name="Bishop-Lilly K.A."/>
            <person name="Bruce D.C."/>
            <person name="Gibbons H.S."/>
            <person name="Coyne S.R."/>
            <person name="Lo C.C."/>
            <person name="Meincke L."/>
            <person name="Munk A.C."/>
            <person name="Koroleva G.I."/>
            <person name="Rosenzweig C.N."/>
            <person name="Palacios G.F."/>
            <person name="Redden C.L."/>
            <person name="Minogue T.D."/>
            <person name="Chain P.S."/>
        </authorList>
    </citation>
    <scope>NUCLEOTIDE SEQUENCE [LARGE SCALE GENOMIC DNA]</scope>
    <source>
        <strain evidence="2">ATCC 14581 / DSM 32 / JCM 2506 / NBRC 15308 / NCIMB 9376 / NCTC 10342 / NRRL B-14308 / VKM B-512</strain>
        <plasmid evidence="1 2">pBMV_2</plasmid>
    </source>
</reference>
<sequence>MSWWKNPKRSKFGRFLDKNGITQTEFAKKSHVSKTTISTLCNEKNYSPSPKVLKRVMDTIKKIDENKQSHDFFNI</sequence>
<protein>
    <submittedName>
        <fullName evidence="1">Helix-turn-helix family protein</fullName>
    </submittedName>
</protein>
<dbReference type="InterPro" id="IPR010982">
    <property type="entry name" value="Lambda_DNA-bd_dom_sf"/>
</dbReference>
<dbReference type="KEGG" id="bmeg:BG04_5716"/>